<protein>
    <submittedName>
        <fullName evidence="1">Uncharacterized protein</fullName>
    </submittedName>
</protein>
<organism evidence="1 2">
    <name type="scientific">Olea europaea subsp. europaea</name>
    <dbReference type="NCBI Taxonomy" id="158383"/>
    <lineage>
        <taxon>Eukaryota</taxon>
        <taxon>Viridiplantae</taxon>
        <taxon>Streptophyta</taxon>
        <taxon>Embryophyta</taxon>
        <taxon>Tracheophyta</taxon>
        <taxon>Spermatophyta</taxon>
        <taxon>Magnoliopsida</taxon>
        <taxon>eudicotyledons</taxon>
        <taxon>Gunneridae</taxon>
        <taxon>Pentapetalae</taxon>
        <taxon>asterids</taxon>
        <taxon>lamiids</taxon>
        <taxon>Lamiales</taxon>
        <taxon>Oleaceae</taxon>
        <taxon>Oleeae</taxon>
        <taxon>Olea</taxon>
    </lineage>
</organism>
<dbReference type="Gramene" id="OE9A116837T1">
    <property type="protein sequence ID" value="OE9A116837C1"/>
    <property type="gene ID" value="OE9A116837"/>
</dbReference>
<dbReference type="AlphaFoldDB" id="A0A8S0QYH3"/>
<proteinExistence type="predicted"/>
<sequence>MMSSSPLEHSSSKINLISLRCRHSCAVALVVVVPLTVAVYDCGVVGSGDFGWKRCSGGSGDGGDSDGVRVVVTVKVVVCDPLF</sequence>
<dbReference type="Proteomes" id="UP000594638">
    <property type="component" value="Unassembled WGS sequence"/>
</dbReference>
<accession>A0A8S0QYH3</accession>
<name>A0A8S0QYH3_OLEEU</name>
<dbReference type="EMBL" id="CACTIH010001985">
    <property type="protein sequence ID" value="CAA2970842.1"/>
    <property type="molecule type" value="Genomic_DNA"/>
</dbReference>
<comment type="caution">
    <text evidence="1">The sequence shown here is derived from an EMBL/GenBank/DDBJ whole genome shotgun (WGS) entry which is preliminary data.</text>
</comment>
<keyword evidence="2" id="KW-1185">Reference proteome</keyword>
<reference evidence="1 2" key="1">
    <citation type="submission" date="2019-12" db="EMBL/GenBank/DDBJ databases">
        <authorList>
            <person name="Alioto T."/>
            <person name="Alioto T."/>
            <person name="Gomez Garrido J."/>
        </authorList>
    </citation>
    <scope>NUCLEOTIDE SEQUENCE [LARGE SCALE GENOMIC DNA]</scope>
</reference>
<evidence type="ECO:0000313" key="1">
    <source>
        <dbReference type="EMBL" id="CAA2970842.1"/>
    </source>
</evidence>
<evidence type="ECO:0000313" key="2">
    <source>
        <dbReference type="Proteomes" id="UP000594638"/>
    </source>
</evidence>
<gene>
    <name evidence="1" type="ORF">OLEA9_A116837</name>
</gene>